<dbReference type="GO" id="GO:0005886">
    <property type="term" value="C:plasma membrane"/>
    <property type="evidence" value="ECO:0007669"/>
    <property type="project" value="UniProtKB-SubCell"/>
</dbReference>
<keyword evidence="6 11" id="KW-0812">Transmembrane</keyword>
<dbReference type="PANTHER" id="PTHR47755:SF1">
    <property type="entry name" value="CELL DIVISION PROTEIN FTSX"/>
    <property type="match status" value="1"/>
</dbReference>
<evidence type="ECO:0000256" key="11">
    <source>
        <dbReference type="SAM" id="Phobius"/>
    </source>
</evidence>
<dbReference type="GO" id="GO:0032153">
    <property type="term" value="C:cell division site"/>
    <property type="evidence" value="ECO:0007669"/>
    <property type="project" value="TreeGrafter"/>
</dbReference>
<evidence type="ECO:0000256" key="7">
    <source>
        <dbReference type="ARBA" id="ARBA00022989"/>
    </source>
</evidence>
<feature type="transmembrane region" description="Helical" evidence="11">
    <location>
        <begin position="21"/>
        <end position="46"/>
    </location>
</feature>
<evidence type="ECO:0000313" key="15">
    <source>
        <dbReference type="Proteomes" id="UP000710385"/>
    </source>
</evidence>
<dbReference type="InterPro" id="IPR004513">
    <property type="entry name" value="FtsX"/>
</dbReference>
<comment type="caution">
    <text evidence="14">The sequence shown here is derived from an EMBL/GenBank/DDBJ whole genome shotgun (WGS) entry which is preliminary data.</text>
</comment>
<feature type="transmembrane region" description="Helical" evidence="11">
    <location>
        <begin position="229"/>
        <end position="256"/>
    </location>
</feature>
<evidence type="ECO:0000256" key="10">
    <source>
        <dbReference type="PIRNR" id="PIRNR003097"/>
    </source>
</evidence>
<dbReference type="Proteomes" id="UP000710385">
    <property type="component" value="Unassembled WGS sequence"/>
</dbReference>
<feature type="transmembrane region" description="Helical" evidence="11">
    <location>
        <begin position="280"/>
        <end position="303"/>
    </location>
</feature>
<evidence type="ECO:0000259" key="12">
    <source>
        <dbReference type="Pfam" id="PF02687"/>
    </source>
</evidence>
<dbReference type="PIRSF" id="PIRSF003097">
    <property type="entry name" value="FtsX"/>
    <property type="match status" value="1"/>
</dbReference>
<name>A0A928TW76_UNCKA</name>
<evidence type="ECO:0000256" key="3">
    <source>
        <dbReference type="ARBA" id="ARBA00021907"/>
    </source>
</evidence>
<protein>
    <recommendedName>
        <fullName evidence="3 10">Cell division protein FtsX</fullName>
    </recommendedName>
</protein>
<dbReference type="Gene3D" id="3.30.70.3040">
    <property type="match status" value="1"/>
</dbReference>
<dbReference type="GO" id="GO:0051301">
    <property type="term" value="P:cell division"/>
    <property type="evidence" value="ECO:0007669"/>
    <property type="project" value="UniProtKB-KW"/>
</dbReference>
<dbReference type="InterPro" id="IPR003838">
    <property type="entry name" value="ABC3_permease_C"/>
</dbReference>
<evidence type="ECO:0000313" key="14">
    <source>
        <dbReference type="EMBL" id="MBE7525530.1"/>
    </source>
</evidence>
<sequence>MADMKYFTNGARVIKAAFQNIIRNAWLGIATVMVLILALTSVNLLIGVNALLSRAVNILEDKIDVTVFFKRDANDALVRQARFFIEGLPQVRAVELIPADQSLEMFRERHANDPEILQALGELEENPLGATLRIQAHDTSNYPFIIETLKNPQFADAIESRTYDDHADSIARVHALSEQVRWAGTALIIVFALIGILIVFNTVRVAIYTQREEIGIMRLVGASSLYVRAPFVLQGLFLAALAMVITGLLVGIGIAWMNPILTPLYDGADPGLASYFTGNWPLLLLIEGGGLALIVIVTSWAAVGKYLKR</sequence>
<accession>A0A928TW76</accession>
<dbReference type="EMBL" id="JABTTY010000001">
    <property type="protein sequence ID" value="MBE7525530.1"/>
    <property type="molecule type" value="Genomic_DNA"/>
</dbReference>
<keyword evidence="9 10" id="KW-0131">Cell cycle</keyword>
<reference evidence="14" key="1">
    <citation type="submission" date="2020-05" db="EMBL/GenBank/DDBJ databases">
        <title>High-Quality Genomes of Partial-Nitritation/Anammox System by Hierarchical Clustering Based Hybrid Assembly.</title>
        <authorList>
            <person name="Liu L."/>
            <person name="Wang Y."/>
            <person name="Che Y."/>
            <person name="Chen Y."/>
            <person name="Xia Y."/>
            <person name="Luo R."/>
            <person name="Cheng S.H."/>
            <person name="Zheng C."/>
            <person name="Zhang T."/>
        </authorList>
    </citation>
    <scope>NUCLEOTIDE SEQUENCE</scope>
    <source>
        <strain evidence="14">H1_PAT1</strain>
    </source>
</reference>
<keyword evidence="7 11" id="KW-1133">Transmembrane helix</keyword>
<gene>
    <name evidence="14" type="ORF">HS096_04065</name>
</gene>
<evidence type="ECO:0000256" key="1">
    <source>
        <dbReference type="ARBA" id="ARBA00004651"/>
    </source>
</evidence>
<organism evidence="14 15">
    <name type="scientific">candidate division WWE3 bacterium</name>
    <dbReference type="NCBI Taxonomy" id="2053526"/>
    <lineage>
        <taxon>Bacteria</taxon>
        <taxon>Katanobacteria</taxon>
    </lineage>
</organism>
<evidence type="ECO:0000256" key="5">
    <source>
        <dbReference type="ARBA" id="ARBA00022618"/>
    </source>
</evidence>
<dbReference type="Pfam" id="PF02687">
    <property type="entry name" value="FtsX"/>
    <property type="match status" value="1"/>
</dbReference>
<feature type="domain" description="ABC3 transporter permease C-terminal" evidence="12">
    <location>
        <begin position="187"/>
        <end position="308"/>
    </location>
</feature>
<dbReference type="PANTHER" id="PTHR47755">
    <property type="entry name" value="CELL DIVISION PROTEIN FTSX"/>
    <property type="match status" value="1"/>
</dbReference>
<comment type="similarity">
    <text evidence="2 10">Belongs to the ABC-4 integral membrane protein family. FtsX subfamily.</text>
</comment>
<evidence type="ECO:0000256" key="8">
    <source>
        <dbReference type="ARBA" id="ARBA00023136"/>
    </source>
</evidence>
<dbReference type="Pfam" id="PF18075">
    <property type="entry name" value="FtsX_ECD"/>
    <property type="match status" value="1"/>
</dbReference>
<keyword evidence="4 10" id="KW-1003">Cell membrane</keyword>
<feature type="transmembrane region" description="Helical" evidence="11">
    <location>
        <begin position="182"/>
        <end position="208"/>
    </location>
</feature>
<evidence type="ECO:0000256" key="4">
    <source>
        <dbReference type="ARBA" id="ARBA00022475"/>
    </source>
</evidence>
<evidence type="ECO:0000256" key="9">
    <source>
        <dbReference type="ARBA" id="ARBA00023306"/>
    </source>
</evidence>
<keyword evidence="8 10" id="KW-0472">Membrane</keyword>
<keyword evidence="5 10" id="KW-0132">Cell division</keyword>
<evidence type="ECO:0000259" key="13">
    <source>
        <dbReference type="Pfam" id="PF18075"/>
    </source>
</evidence>
<proteinExistence type="inferred from homology"/>
<dbReference type="AlphaFoldDB" id="A0A928TW76"/>
<evidence type="ECO:0000256" key="2">
    <source>
        <dbReference type="ARBA" id="ARBA00007379"/>
    </source>
</evidence>
<dbReference type="InterPro" id="IPR040690">
    <property type="entry name" value="FtsX_ECD"/>
</dbReference>
<feature type="domain" description="FtsX extracellular" evidence="13">
    <location>
        <begin position="64"/>
        <end position="151"/>
    </location>
</feature>
<evidence type="ECO:0000256" key="6">
    <source>
        <dbReference type="ARBA" id="ARBA00022692"/>
    </source>
</evidence>
<comment type="subcellular location">
    <subcellularLocation>
        <location evidence="1">Cell membrane</location>
        <topology evidence="1">Multi-pass membrane protein</topology>
    </subcellularLocation>
</comment>